<feature type="region of interest" description="Disordered" evidence="1">
    <location>
        <begin position="188"/>
        <end position="208"/>
    </location>
</feature>
<sequence length="488" mass="56287">MQPHGGPTEPYPYSEEATSPGLAQFCAYKTWKARVIRADPACTPPTMADFQEYQAMKRHSQIQDQGTHRDNQQPNPGTTLAPSNTSAIDPSLEIASRLDEVQKELASLKRRRDQEEEDDDDEEDDRRGRRRGRKGRSRNEQILTRYDAKLSGKERQVYKELKAKTRLQVQELTGIGKNPFARKTTTLLSDDEGADSEPSMPTPGPGQMRVAFGRPVDEPENRKIIERAAHLIHAQETNQETWTITHKDVKFTKRDLEEFAKDTIRNWQQAYNHKKNEDKRTKQKMHVDCNRRVQRQRALKLRRSDPEVITMYTKKHPGTNLEPILKTPFMTEENSEFSATDEEVRKQLLTKAREDVGMTEKEITEGIKVLEVRSLAWRSRKLRHIYEELDAYHNKKMRLNTKKTAPALRRVNLNRPREGPPTIAVCPFMISSNWHYANPDAELTTKKKNPHGLREEYSTDEGEYHEAASDPEINAGPISREPDSEQDA</sequence>
<protein>
    <submittedName>
        <fullName evidence="2">Uncharacterized protein</fullName>
    </submittedName>
</protein>
<dbReference type="AlphaFoldDB" id="A0A4V3X927"/>
<feature type="compositionally biased region" description="Acidic residues" evidence="1">
    <location>
        <begin position="115"/>
        <end position="124"/>
    </location>
</feature>
<accession>A0A4V3X927</accession>
<gene>
    <name evidence="2" type="ORF">EW026_g8370</name>
</gene>
<feature type="compositionally biased region" description="Polar residues" evidence="1">
    <location>
        <begin position="72"/>
        <end position="88"/>
    </location>
</feature>
<dbReference type="EMBL" id="SGPJ01001098">
    <property type="protein sequence ID" value="THG92572.1"/>
    <property type="molecule type" value="Genomic_DNA"/>
</dbReference>
<evidence type="ECO:0000256" key="1">
    <source>
        <dbReference type="SAM" id="MobiDB-lite"/>
    </source>
</evidence>
<feature type="compositionally biased region" description="Basic and acidic residues" evidence="1">
    <location>
        <begin position="452"/>
        <end position="468"/>
    </location>
</feature>
<comment type="caution">
    <text evidence="2">The sequence shown here is derived from an EMBL/GenBank/DDBJ whole genome shotgun (WGS) entry which is preliminary data.</text>
</comment>
<organism evidence="2 3">
    <name type="scientific">Hermanssonia centrifuga</name>
    <dbReference type="NCBI Taxonomy" id="98765"/>
    <lineage>
        <taxon>Eukaryota</taxon>
        <taxon>Fungi</taxon>
        <taxon>Dikarya</taxon>
        <taxon>Basidiomycota</taxon>
        <taxon>Agaricomycotina</taxon>
        <taxon>Agaricomycetes</taxon>
        <taxon>Polyporales</taxon>
        <taxon>Meruliaceae</taxon>
        <taxon>Hermanssonia</taxon>
    </lineage>
</organism>
<keyword evidence="3" id="KW-1185">Reference proteome</keyword>
<reference evidence="2 3" key="1">
    <citation type="submission" date="2019-02" db="EMBL/GenBank/DDBJ databases">
        <title>Genome sequencing of the rare red list fungi Phlebia centrifuga.</title>
        <authorList>
            <person name="Buettner E."/>
            <person name="Kellner H."/>
        </authorList>
    </citation>
    <scope>NUCLEOTIDE SEQUENCE [LARGE SCALE GENOMIC DNA]</scope>
    <source>
        <strain evidence="2 3">DSM 108282</strain>
    </source>
</reference>
<dbReference type="Proteomes" id="UP000309038">
    <property type="component" value="Unassembled WGS sequence"/>
</dbReference>
<evidence type="ECO:0000313" key="2">
    <source>
        <dbReference type="EMBL" id="THG92572.1"/>
    </source>
</evidence>
<evidence type="ECO:0000313" key="3">
    <source>
        <dbReference type="Proteomes" id="UP000309038"/>
    </source>
</evidence>
<feature type="region of interest" description="Disordered" evidence="1">
    <location>
        <begin position="41"/>
        <end position="92"/>
    </location>
</feature>
<feature type="region of interest" description="Disordered" evidence="1">
    <location>
        <begin position="441"/>
        <end position="488"/>
    </location>
</feature>
<feature type="region of interest" description="Disordered" evidence="1">
    <location>
        <begin position="105"/>
        <end position="146"/>
    </location>
</feature>
<name>A0A4V3X927_9APHY</name>
<proteinExistence type="predicted"/>